<sequence>MNTELLKRLNDLKKDITHPEGIQVTQSQNYPFSIFVYPPSEEFFIRSRFLEMIQEIKKDGIEILEINLAHECLALIGQRDGDTSIDDIIKTEKALFEYAKDYSSSFVFISDVFSNLLESEEGISKSISKKIEDFHKSLRGKKGVVFITRAGFLYPFYRTSSLLTFLTNTRGLPVIFLYPGVRTSETSLSYMGVLSPDSNYRPRMY</sequence>
<name>A0A5E8HJ30_9LEPT</name>
<dbReference type="RefSeq" id="WP_015675658.1">
    <property type="nucleotide sequence ID" value="NZ_AOGX02000005.1"/>
</dbReference>
<dbReference type="AlphaFoldDB" id="A0A5E8HJ30"/>
<organism evidence="1 2">
    <name type="scientific">Leptospira yanagawae serovar Saopaulo str. Sao Paulo = ATCC 700523</name>
    <dbReference type="NCBI Taxonomy" id="1249483"/>
    <lineage>
        <taxon>Bacteria</taxon>
        <taxon>Pseudomonadati</taxon>
        <taxon>Spirochaetota</taxon>
        <taxon>Spirochaetia</taxon>
        <taxon>Leptospirales</taxon>
        <taxon>Leptospiraceae</taxon>
        <taxon>Leptospira</taxon>
    </lineage>
</organism>
<evidence type="ECO:0000313" key="1">
    <source>
        <dbReference type="EMBL" id="EOQ90723.1"/>
    </source>
</evidence>
<dbReference type="InterPro" id="IPR014858">
    <property type="entry name" value="BrxB"/>
</dbReference>
<dbReference type="Proteomes" id="UP000013996">
    <property type="component" value="Unassembled WGS sequence"/>
</dbReference>
<dbReference type="STRING" id="1249483.LEP1GSC202_0424"/>
<evidence type="ECO:0000313" key="2">
    <source>
        <dbReference type="Proteomes" id="UP000013996"/>
    </source>
</evidence>
<accession>A0A5E8HJ30</accession>
<reference evidence="1 2" key="1">
    <citation type="submission" date="2013-04" db="EMBL/GenBank/DDBJ databases">
        <authorList>
            <person name="Harkins D.M."/>
            <person name="Durkin A.S."/>
            <person name="Brinkac L.M."/>
            <person name="Haft D.H."/>
            <person name="Selengut J.D."/>
            <person name="Sanka R."/>
            <person name="DePew J."/>
            <person name="Purushe J."/>
            <person name="Hartskeerl R.A."/>
            <person name="Ahmed A."/>
            <person name="van der Linden H."/>
            <person name="Goris M.G.A."/>
            <person name="Vinetz J.M."/>
            <person name="Sutton G.G."/>
            <person name="Nierman W.C."/>
            <person name="Fouts D.E."/>
        </authorList>
    </citation>
    <scope>NUCLEOTIDE SEQUENCE [LARGE SCALE GENOMIC DNA]</scope>
    <source>
        <strain evidence="1 2">Sao Paulo</strain>
    </source>
</reference>
<gene>
    <name evidence="1" type="ORF">LEP1GSC202_0424</name>
</gene>
<protein>
    <submittedName>
        <fullName evidence="1">PF08747 domain protein</fullName>
    </submittedName>
</protein>
<dbReference type="EMBL" id="AOGX02000005">
    <property type="protein sequence ID" value="EOQ90723.1"/>
    <property type="molecule type" value="Genomic_DNA"/>
</dbReference>
<dbReference type="Pfam" id="PF08747">
    <property type="entry name" value="BrxB"/>
    <property type="match status" value="1"/>
</dbReference>
<proteinExistence type="predicted"/>
<dbReference type="OrthoDB" id="1093513at2"/>
<comment type="caution">
    <text evidence="1">The sequence shown here is derived from an EMBL/GenBank/DDBJ whole genome shotgun (WGS) entry which is preliminary data.</text>
</comment>